<evidence type="ECO:0000259" key="3">
    <source>
        <dbReference type="Pfam" id="PF00149"/>
    </source>
</evidence>
<dbReference type="GO" id="GO:0009245">
    <property type="term" value="P:lipid A biosynthetic process"/>
    <property type="evidence" value="ECO:0007669"/>
    <property type="project" value="TreeGrafter"/>
</dbReference>
<protein>
    <submittedName>
        <fullName evidence="4">Predicted phosphohydrolases</fullName>
    </submittedName>
</protein>
<proteinExistence type="predicted"/>
<gene>
    <name evidence="4" type="ORF">FPR_02510</name>
</gene>
<dbReference type="GO" id="GO:0016020">
    <property type="term" value="C:membrane"/>
    <property type="evidence" value="ECO:0007669"/>
    <property type="project" value="GOC"/>
</dbReference>
<evidence type="ECO:0000256" key="1">
    <source>
        <dbReference type="ARBA" id="ARBA00022723"/>
    </source>
</evidence>
<dbReference type="EMBL" id="FP929046">
    <property type="protein sequence ID" value="CBL00696.1"/>
    <property type="molecule type" value="Genomic_DNA"/>
</dbReference>
<dbReference type="Pfam" id="PF00149">
    <property type="entry name" value="Metallophos"/>
    <property type="match status" value="1"/>
</dbReference>
<accession>D4K783</accession>
<dbReference type="RefSeq" id="WP_015536653.1">
    <property type="nucleotide sequence ID" value="NC_021020.1"/>
</dbReference>
<dbReference type="GO" id="GO:0008758">
    <property type="term" value="F:UDP-2,3-diacylglucosamine hydrolase activity"/>
    <property type="evidence" value="ECO:0007669"/>
    <property type="project" value="TreeGrafter"/>
</dbReference>
<evidence type="ECO:0000313" key="4">
    <source>
        <dbReference type="EMBL" id="CBL00696.1"/>
    </source>
</evidence>
<dbReference type="InterPro" id="IPR029052">
    <property type="entry name" value="Metallo-depent_PP-like"/>
</dbReference>
<dbReference type="AlphaFoldDB" id="D4K783"/>
<reference evidence="4 5" key="2">
    <citation type="submission" date="2010-03" db="EMBL/GenBank/DDBJ databases">
        <authorList>
            <person name="Pajon A."/>
        </authorList>
    </citation>
    <scope>NUCLEOTIDE SEQUENCE [LARGE SCALE GENOMIC DNA]</scope>
    <source>
        <strain evidence="4 5">SL3/3</strain>
    </source>
</reference>
<sequence>MDSIHVTNYELNIGLGLKMALVTDMHSMPYDDLLMLLQKESPDAILIAGDTLERHEEGKSEWSFLSMEQWQFLPEMKGPIVSLMRVLDCLVEHKGIEAEEEEDLGLAFLRDISKLAPVFMSVGNHEWYFTAEDERFFVDRNITVLDNADVQVTIKGKKLRIGGLSTRYDLDWLEEYARKEGTKILLCHHPEHYKYKIKDRKTDTFDLVLSGHYHGGQWRIGNVGVYVPRIGLMVSNVRGQFGKHIISAGVSNTTRFPRLGNPRELVMINI</sequence>
<dbReference type="HOGENOM" id="CLU_025443_1_0_9"/>
<dbReference type="InterPro" id="IPR004843">
    <property type="entry name" value="Calcineurin-like_PHP"/>
</dbReference>
<dbReference type="KEGG" id="fpa:FPR_02510"/>
<dbReference type="eggNOG" id="COG1408">
    <property type="taxonomic scope" value="Bacteria"/>
</dbReference>
<dbReference type="Gene3D" id="3.60.21.10">
    <property type="match status" value="1"/>
</dbReference>
<keyword evidence="1" id="KW-0479">Metal-binding</keyword>
<reference evidence="4 5" key="1">
    <citation type="submission" date="2010-03" db="EMBL/GenBank/DDBJ databases">
        <title>The genome sequence of Faecalibacterium prausnitzii SL3/3.</title>
        <authorList>
            <consortium name="metaHIT consortium -- http://www.metahit.eu/"/>
            <person name="Pajon A."/>
            <person name="Turner K."/>
            <person name="Parkhill J."/>
            <person name="Duncan S."/>
            <person name="Flint H."/>
        </authorList>
    </citation>
    <scope>NUCLEOTIDE SEQUENCE [LARGE SCALE GENOMIC DNA]</scope>
    <source>
        <strain evidence="4 5">SL3/3</strain>
    </source>
</reference>
<keyword evidence="2 4" id="KW-0378">Hydrolase</keyword>
<feature type="domain" description="Calcineurin-like phosphoesterase" evidence="3">
    <location>
        <begin position="18"/>
        <end position="215"/>
    </location>
</feature>
<name>D4K783_9FIRM</name>
<dbReference type="PANTHER" id="PTHR31302:SF31">
    <property type="entry name" value="PHOSPHODIESTERASE YAEI"/>
    <property type="match status" value="1"/>
</dbReference>
<dbReference type="GO" id="GO:0046872">
    <property type="term" value="F:metal ion binding"/>
    <property type="evidence" value="ECO:0007669"/>
    <property type="project" value="UniProtKB-KW"/>
</dbReference>
<organism evidence="4 5">
    <name type="scientific">Faecalibacterium prausnitzii SL3/3</name>
    <dbReference type="NCBI Taxonomy" id="657322"/>
    <lineage>
        <taxon>Bacteria</taxon>
        <taxon>Bacillati</taxon>
        <taxon>Bacillota</taxon>
        <taxon>Clostridia</taxon>
        <taxon>Eubacteriales</taxon>
        <taxon>Oscillospiraceae</taxon>
        <taxon>Faecalibacterium</taxon>
    </lineage>
</organism>
<dbReference type="InterPro" id="IPR051158">
    <property type="entry name" value="Metallophosphoesterase_sf"/>
</dbReference>
<dbReference type="PANTHER" id="PTHR31302">
    <property type="entry name" value="TRANSMEMBRANE PROTEIN WITH METALLOPHOSPHOESTERASE DOMAIN-RELATED"/>
    <property type="match status" value="1"/>
</dbReference>
<dbReference type="SUPFAM" id="SSF56300">
    <property type="entry name" value="Metallo-dependent phosphatases"/>
    <property type="match status" value="1"/>
</dbReference>
<dbReference type="Proteomes" id="UP000007059">
    <property type="component" value="Chromosome"/>
</dbReference>
<evidence type="ECO:0000313" key="5">
    <source>
        <dbReference type="Proteomes" id="UP000007059"/>
    </source>
</evidence>
<evidence type="ECO:0000256" key="2">
    <source>
        <dbReference type="ARBA" id="ARBA00022801"/>
    </source>
</evidence>